<comment type="caution">
    <text evidence="2">The sequence shown here is derived from an EMBL/GenBank/DDBJ whole genome shotgun (WGS) entry which is preliminary data.</text>
</comment>
<sequence>EFYHMQLKIYGLLLDQMDLLVDTGFDERREDIQEKMKVLTLLGRRAKHEERRNVVIVFENGTELVDEIEEYDHEDDMPPPYTASPTNYIKRNK</sequence>
<accession>A0A9N9HFR2</accession>
<evidence type="ECO:0000313" key="2">
    <source>
        <dbReference type="EMBL" id="CAG8670577.1"/>
    </source>
</evidence>
<dbReference type="Proteomes" id="UP000789831">
    <property type="component" value="Unassembled WGS sequence"/>
</dbReference>
<keyword evidence="3" id="KW-1185">Reference proteome</keyword>
<evidence type="ECO:0000313" key="3">
    <source>
        <dbReference type="Proteomes" id="UP000789831"/>
    </source>
</evidence>
<feature type="region of interest" description="Disordered" evidence="1">
    <location>
        <begin position="73"/>
        <end position="93"/>
    </location>
</feature>
<evidence type="ECO:0000256" key="1">
    <source>
        <dbReference type="SAM" id="MobiDB-lite"/>
    </source>
</evidence>
<dbReference type="AlphaFoldDB" id="A0A9N9HFR2"/>
<reference evidence="2" key="1">
    <citation type="submission" date="2021-06" db="EMBL/GenBank/DDBJ databases">
        <authorList>
            <person name="Kallberg Y."/>
            <person name="Tangrot J."/>
            <person name="Rosling A."/>
        </authorList>
    </citation>
    <scope>NUCLEOTIDE SEQUENCE</scope>
    <source>
        <strain evidence="2">MT106</strain>
    </source>
</reference>
<feature type="non-terminal residue" evidence="2">
    <location>
        <position position="1"/>
    </location>
</feature>
<protein>
    <submittedName>
        <fullName evidence="2">1383_t:CDS:1</fullName>
    </submittedName>
</protein>
<name>A0A9N9HFR2_9GLOM</name>
<dbReference type="EMBL" id="CAJVPL010007640">
    <property type="protein sequence ID" value="CAG8670577.1"/>
    <property type="molecule type" value="Genomic_DNA"/>
</dbReference>
<feature type="compositionally biased region" description="Polar residues" evidence="1">
    <location>
        <begin position="83"/>
        <end position="93"/>
    </location>
</feature>
<organism evidence="2 3">
    <name type="scientific">Ambispora gerdemannii</name>
    <dbReference type="NCBI Taxonomy" id="144530"/>
    <lineage>
        <taxon>Eukaryota</taxon>
        <taxon>Fungi</taxon>
        <taxon>Fungi incertae sedis</taxon>
        <taxon>Mucoromycota</taxon>
        <taxon>Glomeromycotina</taxon>
        <taxon>Glomeromycetes</taxon>
        <taxon>Archaeosporales</taxon>
        <taxon>Ambisporaceae</taxon>
        <taxon>Ambispora</taxon>
    </lineage>
</organism>
<proteinExistence type="predicted"/>
<gene>
    <name evidence="2" type="ORF">AGERDE_LOCUS12236</name>
</gene>